<dbReference type="PANTHER" id="PTHR33514">
    <property type="entry name" value="PROTEIN ABCI12, CHLOROPLASTIC"/>
    <property type="match status" value="1"/>
</dbReference>
<dbReference type="Proteomes" id="UP000051565">
    <property type="component" value="Unassembled WGS sequence"/>
</dbReference>
<feature type="transmembrane region" description="Helical" evidence="5">
    <location>
        <begin position="148"/>
        <end position="167"/>
    </location>
</feature>
<dbReference type="PANTHER" id="PTHR33514:SF13">
    <property type="entry name" value="PROTEIN ABCI12, CHLOROPLASTIC"/>
    <property type="match status" value="1"/>
</dbReference>
<dbReference type="RefSeq" id="WP_054645836.1">
    <property type="nucleotide sequence ID" value="NZ_FUXS01000002.1"/>
</dbReference>
<evidence type="ECO:0000313" key="6">
    <source>
        <dbReference type="EMBL" id="KRN78576.1"/>
    </source>
</evidence>
<protein>
    <recommendedName>
        <fullName evidence="8">Energy-coupling factor transporter transmembrane protein EcfT</fullName>
    </recommendedName>
</protein>
<organism evidence="6 7">
    <name type="scientific">Fructilactobacillus lindneri DSM 20690 = JCM 11027</name>
    <dbReference type="NCBI Taxonomy" id="1122148"/>
    <lineage>
        <taxon>Bacteria</taxon>
        <taxon>Bacillati</taxon>
        <taxon>Bacillota</taxon>
        <taxon>Bacilli</taxon>
        <taxon>Lactobacillales</taxon>
        <taxon>Lactobacillaceae</taxon>
        <taxon>Fructilactobacillus</taxon>
    </lineage>
</organism>
<dbReference type="STRING" id="53444.AYR59_03880"/>
<dbReference type="PATRIC" id="fig|1122148.6.peg.876"/>
<keyword evidence="2 5" id="KW-0812">Transmembrane</keyword>
<evidence type="ECO:0000256" key="4">
    <source>
        <dbReference type="ARBA" id="ARBA00023136"/>
    </source>
</evidence>
<dbReference type="GeneID" id="61250019"/>
<keyword evidence="4 5" id="KW-0472">Membrane</keyword>
<sequence length="265" mass="29462">MNHVVFGSYLPGNSFIHRLNPALKILAVLLLITWTLFANNWLNYGLLAIFILLQLILSATSVKTVFRAIRPFLWLIMFTVLIQILFGNQGTIYWQWGPIKITSVGLEMAVLIFIRFTLIIIEATILTLTTSPNAIATGVEYLISPLKYLGVPVATISIMISIALRFIPTLVDELHTIMNAQKSRGVSFGSGGIIKRVKSICSLIIPILVSSFRHADNLADALSASGYEANATRSSYQQFHWTIFDTLCLVVVLILGILVILMRKI</sequence>
<keyword evidence="3 5" id="KW-1133">Transmembrane helix</keyword>
<keyword evidence="7" id="KW-1185">Reference proteome</keyword>
<gene>
    <name evidence="6" type="ORF">IV52_GL000852</name>
</gene>
<comment type="subcellular location">
    <subcellularLocation>
        <location evidence="1">Membrane</location>
        <topology evidence="1">Multi-pass membrane protein</topology>
    </subcellularLocation>
</comment>
<proteinExistence type="predicted"/>
<evidence type="ECO:0008006" key="8">
    <source>
        <dbReference type="Google" id="ProtNLM"/>
    </source>
</evidence>
<dbReference type="OrthoDB" id="8075495at2"/>
<dbReference type="Pfam" id="PF02361">
    <property type="entry name" value="CbiQ"/>
    <property type="match status" value="1"/>
</dbReference>
<evidence type="ECO:0000256" key="5">
    <source>
        <dbReference type="SAM" id="Phobius"/>
    </source>
</evidence>
<evidence type="ECO:0000256" key="2">
    <source>
        <dbReference type="ARBA" id="ARBA00022692"/>
    </source>
</evidence>
<evidence type="ECO:0000256" key="1">
    <source>
        <dbReference type="ARBA" id="ARBA00004141"/>
    </source>
</evidence>
<dbReference type="EMBL" id="JQBT01000033">
    <property type="protein sequence ID" value="KRN78576.1"/>
    <property type="molecule type" value="Genomic_DNA"/>
</dbReference>
<name>A0A0R2JN18_9LACO</name>
<evidence type="ECO:0000313" key="7">
    <source>
        <dbReference type="Proteomes" id="UP000051565"/>
    </source>
</evidence>
<feature type="transmembrane region" description="Helical" evidence="5">
    <location>
        <begin position="73"/>
        <end position="96"/>
    </location>
</feature>
<dbReference type="InterPro" id="IPR003339">
    <property type="entry name" value="ABC/ECF_trnsptr_transmembrane"/>
</dbReference>
<feature type="transmembrane region" description="Helical" evidence="5">
    <location>
        <begin position="108"/>
        <end position="128"/>
    </location>
</feature>
<dbReference type="CDD" id="cd16914">
    <property type="entry name" value="EcfT"/>
    <property type="match status" value="1"/>
</dbReference>
<reference evidence="6 7" key="1">
    <citation type="journal article" date="2015" name="Genome Announc.">
        <title>Expanding the biotechnology potential of lactobacilli through comparative genomics of 213 strains and associated genera.</title>
        <authorList>
            <person name="Sun Z."/>
            <person name="Harris H.M."/>
            <person name="McCann A."/>
            <person name="Guo C."/>
            <person name="Argimon S."/>
            <person name="Zhang W."/>
            <person name="Yang X."/>
            <person name="Jeffery I.B."/>
            <person name="Cooney J.C."/>
            <person name="Kagawa T.F."/>
            <person name="Liu W."/>
            <person name="Song Y."/>
            <person name="Salvetti E."/>
            <person name="Wrobel A."/>
            <person name="Rasinkangas P."/>
            <person name="Parkhill J."/>
            <person name="Rea M.C."/>
            <person name="O'Sullivan O."/>
            <person name="Ritari J."/>
            <person name="Douillard F.P."/>
            <person name="Paul Ross R."/>
            <person name="Yang R."/>
            <person name="Briner A.E."/>
            <person name="Felis G.E."/>
            <person name="de Vos W.M."/>
            <person name="Barrangou R."/>
            <person name="Klaenhammer T.R."/>
            <person name="Caufield P.W."/>
            <person name="Cui Y."/>
            <person name="Zhang H."/>
            <person name="O'Toole P.W."/>
        </authorList>
    </citation>
    <scope>NUCLEOTIDE SEQUENCE [LARGE SCALE GENOMIC DNA]</scope>
    <source>
        <strain evidence="6 7">DSM 20690</strain>
    </source>
</reference>
<accession>A0A0R2JN18</accession>
<evidence type="ECO:0000256" key="3">
    <source>
        <dbReference type="ARBA" id="ARBA00022989"/>
    </source>
</evidence>
<feature type="transmembrane region" description="Helical" evidence="5">
    <location>
        <begin position="21"/>
        <end position="38"/>
    </location>
</feature>
<feature type="transmembrane region" description="Helical" evidence="5">
    <location>
        <begin position="44"/>
        <end position="66"/>
    </location>
</feature>
<dbReference type="GO" id="GO:0005886">
    <property type="term" value="C:plasma membrane"/>
    <property type="evidence" value="ECO:0007669"/>
    <property type="project" value="TreeGrafter"/>
</dbReference>
<comment type="caution">
    <text evidence="6">The sequence shown here is derived from an EMBL/GenBank/DDBJ whole genome shotgun (WGS) entry which is preliminary data.</text>
</comment>
<dbReference type="AlphaFoldDB" id="A0A0R2JN18"/>
<feature type="transmembrane region" description="Helical" evidence="5">
    <location>
        <begin position="239"/>
        <end position="261"/>
    </location>
</feature>